<accession>A0AAU9IMN1</accession>
<protein>
    <submittedName>
        <fullName evidence="1">Uncharacterized protein</fullName>
    </submittedName>
</protein>
<dbReference type="Proteomes" id="UP001162131">
    <property type="component" value="Unassembled WGS sequence"/>
</dbReference>
<dbReference type="AlphaFoldDB" id="A0AAU9IMN1"/>
<organism evidence="1 2">
    <name type="scientific">Blepharisma stoltei</name>
    <dbReference type="NCBI Taxonomy" id="1481888"/>
    <lineage>
        <taxon>Eukaryota</taxon>
        <taxon>Sar</taxon>
        <taxon>Alveolata</taxon>
        <taxon>Ciliophora</taxon>
        <taxon>Postciliodesmatophora</taxon>
        <taxon>Heterotrichea</taxon>
        <taxon>Heterotrichida</taxon>
        <taxon>Blepharismidae</taxon>
        <taxon>Blepharisma</taxon>
    </lineage>
</organism>
<dbReference type="EMBL" id="CAJZBQ010000002">
    <property type="protein sequence ID" value="CAG9310750.1"/>
    <property type="molecule type" value="Genomic_DNA"/>
</dbReference>
<name>A0AAU9IMN1_9CILI</name>
<sequence length="77" mass="9213">MKFLKRDSWWACETRHFRARWIDVGFIESLKKSWGNQGDFEEQSIEVSGIWYLMGKISKETRNKTWVGDVRMGINKI</sequence>
<comment type="caution">
    <text evidence="1">The sequence shown here is derived from an EMBL/GenBank/DDBJ whole genome shotgun (WGS) entry which is preliminary data.</text>
</comment>
<keyword evidence="2" id="KW-1185">Reference proteome</keyword>
<evidence type="ECO:0000313" key="1">
    <source>
        <dbReference type="EMBL" id="CAG9310750.1"/>
    </source>
</evidence>
<reference evidence="1" key="1">
    <citation type="submission" date="2021-09" db="EMBL/GenBank/DDBJ databases">
        <authorList>
            <consortium name="AG Swart"/>
            <person name="Singh M."/>
            <person name="Singh A."/>
            <person name="Seah K."/>
            <person name="Emmerich C."/>
        </authorList>
    </citation>
    <scope>NUCLEOTIDE SEQUENCE</scope>
    <source>
        <strain evidence="1">ATCC30299</strain>
    </source>
</reference>
<evidence type="ECO:0000313" key="2">
    <source>
        <dbReference type="Proteomes" id="UP001162131"/>
    </source>
</evidence>
<proteinExistence type="predicted"/>
<gene>
    <name evidence="1" type="ORF">BSTOLATCC_MIC1590</name>
</gene>